<evidence type="ECO:0000256" key="3">
    <source>
        <dbReference type="ARBA" id="ARBA00023186"/>
    </source>
</evidence>
<dbReference type="EMBL" id="AB853998">
    <property type="protein sequence ID" value="BBB39274.1"/>
    <property type="molecule type" value="Genomic_DNA"/>
</dbReference>
<evidence type="ECO:0000256" key="1">
    <source>
        <dbReference type="ARBA" id="ARBA00022741"/>
    </source>
</evidence>
<proteinExistence type="predicted"/>
<evidence type="ECO:0000259" key="5">
    <source>
        <dbReference type="SMART" id="SM01086"/>
    </source>
</evidence>
<evidence type="ECO:0000259" key="4">
    <source>
        <dbReference type="SMART" id="SM00382"/>
    </source>
</evidence>
<dbReference type="AlphaFoldDB" id="A0A7I6ND23"/>
<dbReference type="InterPro" id="IPR027417">
    <property type="entry name" value="P-loop_NTPase"/>
</dbReference>
<dbReference type="GO" id="GO:0016887">
    <property type="term" value="F:ATP hydrolysis activity"/>
    <property type="evidence" value="ECO:0007669"/>
    <property type="project" value="InterPro"/>
</dbReference>
<dbReference type="CDD" id="cd19499">
    <property type="entry name" value="RecA-like_ClpB_Hsp104-like"/>
    <property type="match status" value="1"/>
</dbReference>
<reference evidence="6" key="1">
    <citation type="journal article" date="2020" name="Anaerobe">
        <title>Analysis of a plasmid encoding botulinum neurotoxin type G gene in Clostridium argentinense.</title>
        <authorList>
            <person name="Sakaguchi Y."/>
            <person name="Uchiyama J."/>
            <person name="Take A."/>
            <person name="Gotoh K."/>
            <person name="Sakaguchi M."/>
            <person name="Suzuki T."/>
            <person name="Yamamoto Y."/>
            <person name="Hosomi K."/>
            <person name="Kohda T."/>
            <person name="Mukamoto M."/>
            <person name="Kozaki S."/>
            <person name="Hayashi S."/>
            <person name="Oguma K."/>
        </authorList>
    </citation>
    <scope>NUCLEOTIDE SEQUENCE</scope>
    <source>
        <strain evidence="6">2740</strain>
        <plasmid evidence="6">pCAG</plasmid>
    </source>
</reference>
<protein>
    <submittedName>
        <fullName evidence="6">Uncharacterized protein</fullName>
    </submittedName>
</protein>
<dbReference type="SUPFAM" id="SSF52540">
    <property type="entry name" value="P-loop containing nucleoside triphosphate hydrolases"/>
    <property type="match status" value="1"/>
</dbReference>
<dbReference type="PANTHER" id="PTHR11638:SF18">
    <property type="entry name" value="HEAT SHOCK PROTEIN 104"/>
    <property type="match status" value="1"/>
</dbReference>
<dbReference type="RefSeq" id="WP_080618816.1">
    <property type="nucleotide sequence ID" value="NZ_CP014175.1"/>
</dbReference>
<dbReference type="GO" id="GO:0034605">
    <property type="term" value="P:cellular response to heat"/>
    <property type="evidence" value="ECO:0007669"/>
    <property type="project" value="TreeGrafter"/>
</dbReference>
<keyword evidence="1" id="KW-0547">Nucleotide-binding</keyword>
<dbReference type="InterPro" id="IPR003959">
    <property type="entry name" value="ATPase_AAA_core"/>
</dbReference>
<keyword evidence="3" id="KW-0143">Chaperone</keyword>
<sequence length="465" mass="52892">MGGDRSMYKNQFLERKTKAVADTVANQMISSMEVLLALYSNCDEVSILLQRVGFNHNIIKKYHYISYDEKYKSNYVLAPFVKILLNTENNKEALLTIINNECIARTCINSINSNALDYLRRELSGIAYYNYKGEKIENPQRTQKQQNKATYNIKNNNNSLRNNPYKHDIINIKKIKSNLHKDIIGQERAIETVMSTLIRSSAGLTDENKPEAKFLFCGPTGVGKTELAKILAKEFRYNIIKIDMSEYQEKVSLTKLIGAAPGYIGYEEGGQLTAAIESHPKSVIIFDEIEKAHPDIFNLFLQLLDEGKLTDNKGTTIAFNQSIIIFTSNVGANDISDYDNLTRDKYDAAIKNTFKPEFINRLDEIIIFDKLGKESLIKIISKQLDILKSRLQKKNINMIYDTQFLNSFMEKNINSINFNYGAREICRLVEKKIGTAIAEGLCSSEIINGDSIRLINNSGIYKKIV</sequence>
<dbReference type="InterPro" id="IPR001270">
    <property type="entry name" value="ClpA/B"/>
</dbReference>
<dbReference type="GO" id="GO:0005524">
    <property type="term" value="F:ATP binding"/>
    <property type="evidence" value="ECO:0007669"/>
    <property type="project" value="UniProtKB-KW"/>
</dbReference>
<geneLocation type="plasmid" evidence="6">
    <name>pCAG</name>
</geneLocation>
<dbReference type="PANTHER" id="PTHR11638">
    <property type="entry name" value="ATP-DEPENDENT CLP PROTEASE"/>
    <property type="match status" value="1"/>
</dbReference>
<dbReference type="Gene3D" id="3.40.50.300">
    <property type="entry name" value="P-loop containing nucleotide triphosphate hydrolases"/>
    <property type="match status" value="1"/>
</dbReference>
<keyword evidence="6" id="KW-0614">Plasmid</keyword>
<dbReference type="SMART" id="SM00382">
    <property type="entry name" value="AAA"/>
    <property type="match status" value="1"/>
</dbReference>
<dbReference type="InterPro" id="IPR019489">
    <property type="entry name" value="Clp_ATPase_C"/>
</dbReference>
<dbReference type="InterPro" id="IPR003593">
    <property type="entry name" value="AAA+_ATPase"/>
</dbReference>
<accession>A0A7I6ND23</accession>
<evidence type="ECO:0000256" key="2">
    <source>
        <dbReference type="ARBA" id="ARBA00022840"/>
    </source>
</evidence>
<dbReference type="PRINTS" id="PR00300">
    <property type="entry name" value="CLPPROTEASEA"/>
</dbReference>
<feature type="domain" description="Clp ATPase C-terminal" evidence="5">
    <location>
        <begin position="371"/>
        <end position="461"/>
    </location>
</feature>
<name>A0A7I6ND23_9CLOT</name>
<dbReference type="InterPro" id="IPR050130">
    <property type="entry name" value="ClpA_ClpB"/>
</dbReference>
<dbReference type="SMART" id="SM01086">
    <property type="entry name" value="ClpB_D2-small"/>
    <property type="match status" value="1"/>
</dbReference>
<dbReference type="Pfam" id="PF07724">
    <property type="entry name" value="AAA_2"/>
    <property type="match status" value="1"/>
</dbReference>
<dbReference type="Pfam" id="PF10431">
    <property type="entry name" value="ClpB_D2-small"/>
    <property type="match status" value="1"/>
</dbReference>
<organism evidence="6">
    <name type="scientific">Clostridium argentinense</name>
    <dbReference type="NCBI Taxonomy" id="29341"/>
    <lineage>
        <taxon>Bacteria</taxon>
        <taxon>Bacillati</taxon>
        <taxon>Bacillota</taxon>
        <taxon>Clostridia</taxon>
        <taxon>Eubacteriales</taxon>
        <taxon>Clostridiaceae</taxon>
        <taxon>Clostridium</taxon>
    </lineage>
</organism>
<dbReference type="GO" id="GO:0005737">
    <property type="term" value="C:cytoplasm"/>
    <property type="evidence" value="ECO:0007669"/>
    <property type="project" value="TreeGrafter"/>
</dbReference>
<keyword evidence="2" id="KW-0067">ATP-binding</keyword>
<dbReference type="Gene3D" id="1.10.8.60">
    <property type="match status" value="1"/>
</dbReference>
<evidence type="ECO:0000313" key="6">
    <source>
        <dbReference type="EMBL" id="BBB39274.1"/>
    </source>
</evidence>
<feature type="domain" description="AAA+ ATPase" evidence="4">
    <location>
        <begin position="210"/>
        <end position="372"/>
    </location>
</feature>